<dbReference type="Proteomes" id="UP000663193">
    <property type="component" value="Chromosome 8"/>
</dbReference>
<keyword evidence="2" id="KW-1185">Reference proteome</keyword>
<accession>A0A7U2I1D4</accession>
<organism evidence="1 2">
    <name type="scientific">Phaeosphaeria nodorum (strain SN15 / ATCC MYA-4574 / FGSC 10173)</name>
    <name type="common">Glume blotch fungus</name>
    <name type="synonym">Parastagonospora nodorum</name>
    <dbReference type="NCBI Taxonomy" id="321614"/>
    <lineage>
        <taxon>Eukaryota</taxon>
        <taxon>Fungi</taxon>
        <taxon>Dikarya</taxon>
        <taxon>Ascomycota</taxon>
        <taxon>Pezizomycotina</taxon>
        <taxon>Dothideomycetes</taxon>
        <taxon>Pleosporomycetidae</taxon>
        <taxon>Pleosporales</taxon>
        <taxon>Pleosporineae</taxon>
        <taxon>Phaeosphaeriaceae</taxon>
        <taxon>Parastagonospora</taxon>
    </lineage>
</organism>
<dbReference type="VEuPathDB" id="FungiDB:JI435_435530"/>
<proteinExistence type="predicted"/>
<sequence>MQHPAITHVELQYKLETYESYAHMTRRIIGEIRNYDVQMHSLILLPYLPGISNINLSLEVIEQGDGVRPGKRMVERDACVQRRIYTARNQVKALVGDVELSAQGLILGILAALYMK</sequence>
<dbReference type="AlphaFoldDB" id="A0A7U2I1D4"/>
<reference evidence="2" key="1">
    <citation type="journal article" date="2021" name="BMC Genomics">
        <title>Chromosome-level genome assembly and manually-curated proteome of model necrotroph Parastagonospora nodorum Sn15 reveals a genome-wide trove of candidate effector homologs, and redundancy of virulence-related functions within an accessory chromosome.</title>
        <authorList>
            <person name="Bertazzoni S."/>
            <person name="Jones D.A.B."/>
            <person name="Phan H.T."/>
            <person name="Tan K.-C."/>
            <person name="Hane J.K."/>
        </authorList>
    </citation>
    <scope>NUCLEOTIDE SEQUENCE [LARGE SCALE GENOMIC DNA]</scope>
    <source>
        <strain evidence="2">SN15 / ATCC MYA-4574 / FGSC 10173)</strain>
    </source>
</reference>
<protein>
    <submittedName>
        <fullName evidence="1">Uncharacterized protein</fullName>
    </submittedName>
</protein>
<name>A0A7U2I1D4_PHANO</name>
<dbReference type="EMBL" id="CP069030">
    <property type="protein sequence ID" value="QRC98263.1"/>
    <property type="molecule type" value="Genomic_DNA"/>
</dbReference>
<evidence type="ECO:0000313" key="1">
    <source>
        <dbReference type="EMBL" id="QRC98263.1"/>
    </source>
</evidence>
<gene>
    <name evidence="1" type="ORF">JI435_435530</name>
</gene>
<evidence type="ECO:0000313" key="2">
    <source>
        <dbReference type="Proteomes" id="UP000663193"/>
    </source>
</evidence>